<keyword evidence="4 7" id="KW-1133">Transmembrane helix</keyword>
<evidence type="ECO:0000313" key="10">
    <source>
        <dbReference type="Proteomes" id="UP000466442"/>
    </source>
</evidence>
<dbReference type="AlphaFoldDB" id="A0A8S9Y406"/>
<feature type="transmembrane region" description="Helical" evidence="7">
    <location>
        <begin position="463"/>
        <end position="479"/>
    </location>
</feature>
<evidence type="ECO:0000256" key="3">
    <source>
        <dbReference type="ARBA" id="ARBA00022729"/>
    </source>
</evidence>
<keyword evidence="3" id="KW-0732">Signal</keyword>
<feature type="transmembrane region" description="Helical" evidence="7">
    <location>
        <begin position="384"/>
        <end position="404"/>
    </location>
</feature>
<evidence type="ECO:0000259" key="8">
    <source>
        <dbReference type="Pfam" id="PF06814"/>
    </source>
</evidence>
<evidence type="ECO:0000256" key="4">
    <source>
        <dbReference type="ARBA" id="ARBA00022989"/>
    </source>
</evidence>
<evidence type="ECO:0000256" key="5">
    <source>
        <dbReference type="ARBA" id="ARBA00023136"/>
    </source>
</evidence>
<organism evidence="9 10">
    <name type="scientific">Apolygus lucorum</name>
    <name type="common">Small green plant bug</name>
    <name type="synonym">Lygocoris lucorum</name>
    <dbReference type="NCBI Taxonomy" id="248454"/>
    <lineage>
        <taxon>Eukaryota</taxon>
        <taxon>Metazoa</taxon>
        <taxon>Ecdysozoa</taxon>
        <taxon>Arthropoda</taxon>
        <taxon>Hexapoda</taxon>
        <taxon>Insecta</taxon>
        <taxon>Pterygota</taxon>
        <taxon>Neoptera</taxon>
        <taxon>Paraneoptera</taxon>
        <taxon>Hemiptera</taxon>
        <taxon>Heteroptera</taxon>
        <taxon>Panheteroptera</taxon>
        <taxon>Cimicomorpha</taxon>
        <taxon>Miridae</taxon>
        <taxon>Mirini</taxon>
        <taxon>Apolygus</taxon>
    </lineage>
</organism>
<proteinExistence type="predicted"/>
<accession>A0A8S9Y406</accession>
<feature type="region of interest" description="Disordered" evidence="6">
    <location>
        <begin position="660"/>
        <end position="681"/>
    </location>
</feature>
<dbReference type="PANTHER" id="PTHR21229">
    <property type="entry name" value="LUNG SEVEN TRANSMEMBRANE RECEPTOR"/>
    <property type="match status" value="1"/>
</dbReference>
<dbReference type="GO" id="GO:0042147">
    <property type="term" value="P:retrograde transport, endosome to Golgi"/>
    <property type="evidence" value="ECO:0007669"/>
    <property type="project" value="TreeGrafter"/>
</dbReference>
<dbReference type="Pfam" id="PF06814">
    <property type="entry name" value="GOST_TM"/>
    <property type="match status" value="1"/>
</dbReference>
<feature type="transmembrane region" description="Helical" evidence="7">
    <location>
        <begin position="604"/>
        <end position="621"/>
    </location>
</feature>
<comment type="subcellular location">
    <subcellularLocation>
        <location evidence="1">Membrane</location>
        <topology evidence="1">Multi-pass membrane protein</topology>
    </subcellularLocation>
</comment>
<dbReference type="Proteomes" id="UP000466442">
    <property type="component" value="Unassembled WGS sequence"/>
</dbReference>
<dbReference type="GO" id="GO:0005829">
    <property type="term" value="C:cytosol"/>
    <property type="evidence" value="ECO:0007669"/>
    <property type="project" value="GOC"/>
</dbReference>
<dbReference type="OrthoDB" id="19932at2759"/>
<evidence type="ECO:0000313" key="9">
    <source>
        <dbReference type="EMBL" id="KAF6215564.1"/>
    </source>
</evidence>
<feature type="compositionally biased region" description="Basic residues" evidence="6">
    <location>
        <begin position="1"/>
        <end position="15"/>
    </location>
</feature>
<feature type="region of interest" description="Disordered" evidence="6">
    <location>
        <begin position="1"/>
        <end position="37"/>
    </location>
</feature>
<keyword evidence="10" id="KW-1185">Reference proteome</keyword>
<feature type="transmembrane region" description="Helical" evidence="7">
    <location>
        <begin position="416"/>
        <end position="435"/>
    </location>
</feature>
<feature type="transmembrane region" description="Helical" evidence="7">
    <location>
        <begin position="491"/>
        <end position="509"/>
    </location>
</feature>
<evidence type="ECO:0000256" key="1">
    <source>
        <dbReference type="ARBA" id="ARBA00004141"/>
    </source>
</evidence>
<dbReference type="GO" id="GO:0016020">
    <property type="term" value="C:membrane"/>
    <property type="evidence" value="ECO:0007669"/>
    <property type="project" value="UniProtKB-SubCell"/>
</dbReference>
<reference evidence="9" key="1">
    <citation type="journal article" date="2021" name="Mol. Ecol. Resour.">
        <title>Apolygus lucorum genome provides insights into omnivorousness and mesophyll feeding.</title>
        <authorList>
            <person name="Liu Y."/>
            <person name="Liu H."/>
            <person name="Wang H."/>
            <person name="Huang T."/>
            <person name="Liu B."/>
            <person name="Yang B."/>
            <person name="Yin L."/>
            <person name="Li B."/>
            <person name="Zhang Y."/>
            <person name="Zhang S."/>
            <person name="Jiang F."/>
            <person name="Zhang X."/>
            <person name="Ren Y."/>
            <person name="Wang B."/>
            <person name="Wang S."/>
            <person name="Lu Y."/>
            <person name="Wu K."/>
            <person name="Fan W."/>
            <person name="Wang G."/>
        </authorList>
    </citation>
    <scope>NUCLEOTIDE SEQUENCE</scope>
    <source>
        <strain evidence="9">12Hb</strain>
    </source>
</reference>
<feature type="domain" description="GOST seven transmembrane" evidence="8">
    <location>
        <begin position="382"/>
        <end position="628"/>
    </location>
</feature>
<comment type="caution">
    <text evidence="9">The sequence shown here is derived from an EMBL/GenBank/DDBJ whole genome shotgun (WGS) entry which is preliminary data.</text>
</comment>
<feature type="transmembrane region" description="Helical" evidence="7">
    <location>
        <begin position="564"/>
        <end position="584"/>
    </location>
</feature>
<feature type="transmembrane region" description="Helical" evidence="7">
    <location>
        <begin position="521"/>
        <end position="543"/>
    </location>
</feature>
<evidence type="ECO:0000256" key="7">
    <source>
        <dbReference type="SAM" id="Phobius"/>
    </source>
</evidence>
<dbReference type="InterPro" id="IPR009637">
    <property type="entry name" value="GPR107/GPR108-like"/>
</dbReference>
<gene>
    <name evidence="9" type="ORF">GE061_010320</name>
</gene>
<keyword evidence="2 7" id="KW-0812">Transmembrane</keyword>
<dbReference type="EMBL" id="WIXP02000002">
    <property type="protein sequence ID" value="KAF6215564.1"/>
    <property type="molecule type" value="Genomic_DNA"/>
</dbReference>
<feature type="region of interest" description="Disordered" evidence="6">
    <location>
        <begin position="302"/>
        <end position="324"/>
    </location>
</feature>
<dbReference type="PANTHER" id="PTHR21229:SF1">
    <property type="entry name" value="GH17801P"/>
    <property type="match status" value="1"/>
</dbReference>
<feature type="compositionally biased region" description="Polar residues" evidence="6">
    <location>
        <begin position="302"/>
        <end position="321"/>
    </location>
</feature>
<sequence length="718" mass="79978">MGHHRLRFPSHHPFLRRQQLGKSATRGSVPLQGSAACDPRGMAVWSQAAPPQRGHHQEAAGHLQSLSVRPMDRNSPPGILEVALAQGPAQGTAVRSLSASPQHGYHQEAVGHLQSPSVRPMDCNSPPGILEVAPAQDPVQGTAVWSLAAPPPRGHHQEAVGHLQSPSVRPMDRNSPPGILEVVLVLRDSARPSSVFGFPEQAVWDLDISQDTPKVSVTKSVFKDSKLFITLSTSNCDGKDKEPLLFGVTWSVNEALCWQNYDPNLSIPPEIETLASQDNGTVRDMSEIPCQHVMIPKEYTRTRPTAQTESSVTNPTNTPDSEIQRLKSPISGAKRSVYTIEEDGFYKVVVSVSEQKKQNFNLQLKIELRSKDGGYLSAADWPLLPFYGIMCLLYVVLGLVWLIVSFLQWRDLLRIQFWIGGVIFLGMLEMATFYAEYSSYNANGTSDPSVVLLAEVVSCAKRTLARMLVIIVSLGFGIVKPRLGPMLHRVVGVGVLYFILAATEAYLRVFNRPKKDPTNQFVIATVPLAVLDSAICWWIFISLSQTTRTLRLRRNLVKLSLYRHFTNILIFSVVASVIFMLYSIKAHHLTDCFEDWKELWMDDAYWRLLFSIILIVIMILWRPTNNNQKYAFSPLLDAPDDDDEDEEDQFVNDAYGVKMRGQSGGSASPKPKNSINSPDDDLKWVEENIPASLADGALPILDSDEEIMATRFELSKMQ</sequence>
<protein>
    <recommendedName>
        <fullName evidence="8">GOST seven transmembrane domain-containing protein</fullName>
    </recommendedName>
</protein>
<evidence type="ECO:0000256" key="6">
    <source>
        <dbReference type="SAM" id="MobiDB-lite"/>
    </source>
</evidence>
<dbReference type="InterPro" id="IPR053937">
    <property type="entry name" value="GOST_TM"/>
</dbReference>
<keyword evidence="5 7" id="KW-0472">Membrane</keyword>
<evidence type="ECO:0000256" key="2">
    <source>
        <dbReference type="ARBA" id="ARBA00022692"/>
    </source>
</evidence>
<name>A0A8S9Y406_APOLU</name>
<dbReference type="GO" id="GO:0005794">
    <property type="term" value="C:Golgi apparatus"/>
    <property type="evidence" value="ECO:0007669"/>
    <property type="project" value="TreeGrafter"/>
</dbReference>